<sequence length="91" mass="10123">MASGSMDPQNKNTLEAVALATNQFEDIVESLLGHAKDVSGVLKNRKITVQKNDKTGGKFVDREKEVTESSQLEHQQHRMRRESAGTDDVLQ</sequence>
<proteinExistence type="predicted"/>
<keyword evidence="3" id="KW-1185">Reference proteome</keyword>
<protein>
    <submittedName>
        <fullName evidence="2">Uncharacterized protein</fullName>
    </submittedName>
</protein>
<reference evidence="3" key="1">
    <citation type="journal article" date="2008" name="Nat. Genet.">
        <title>The Pristionchus pacificus genome provides a unique perspective on nematode lifestyle and parasitism.</title>
        <authorList>
            <person name="Dieterich C."/>
            <person name="Clifton S.W."/>
            <person name="Schuster L.N."/>
            <person name="Chinwalla A."/>
            <person name="Delehaunty K."/>
            <person name="Dinkelacker I."/>
            <person name="Fulton L."/>
            <person name="Fulton R."/>
            <person name="Godfrey J."/>
            <person name="Minx P."/>
            <person name="Mitreva M."/>
            <person name="Roeseler W."/>
            <person name="Tian H."/>
            <person name="Witte H."/>
            <person name="Yang S.P."/>
            <person name="Wilson R.K."/>
            <person name="Sommer R.J."/>
        </authorList>
    </citation>
    <scope>NUCLEOTIDE SEQUENCE [LARGE SCALE GENOMIC DNA]</scope>
    <source>
        <strain evidence="3">PS312</strain>
    </source>
</reference>
<evidence type="ECO:0000256" key="1">
    <source>
        <dbReference type="SAM" id="MobiDB-lite"/>
    </source>
</evidence>
<evidence type="ECO:0000313" key="3">
    <source>
        <dbReference type="Proteomes" id="UP000005239"/>
    </source>
</evidence>
<dbReference type="AlphaFoldDB" id="A0A2A6BEY5"/>
<feature type="compositionally biased region" description="Basic and acidic residues" evidence="1">
    <location>
        <begin position="52"/>
        <end position="67"/>
    </location>
</feature>
<dbReference type="EnsemblMetazoa" id="PPA33753.1">
    <property type="protein sequence ID" value="PPA33753.1"/>
    <property type="gene ID" value="WBGene00272122"/>
</dbReference>
<organism evidence="2 3">
    <name type="scientific">Pristionchus pacificus</name>
    <name type="common">Parasitic nematode worm</name>
    <dbReference type="NCBI Taxonomy" id="54126"/>
    <lineage>
        <taxon>Eukaryota</taxon>
        <taxon>Metazoa</taxon>
        <taxon>Ecdysozoa</taxon>
        <taxon>Nematoda</taxon>
        <taxon>Chromadorea</taxon>
        <taxon>Rhabditida</taxon>
        <taxon>Rhabditina</taxon>
        <taxon>Diplogasteromorpha</taxon>
        <taxon>Diplogasteroidea</taxon>
        <taxon>Neodiplogasteridae</taxon>
        <taxon>Pristionchus</taxon>
    </lineage>
</organism>
<accession>A0A2A6BEY5</accession>
<feature type="region of interest" description="Disordered" evidence="1">
    <location>
        <begin position="52"/>
        <end position="91"/>
    </location>
</feature>
<reference evidence="2" key="2">
    <citation type="submission" date="2022-06" db="UniProtKB">
        <authorList>
            <consortium name="EnsemblMetazoa"/>
        </authorList>
    </citation>
    <scope>IDENTIFICATION</scope>
    <source>
        <strain evidence="2">PS312</strain>
    </source>
</reference>
<evidence type="ECO:0000313" key="2">
    <source>
        <dbReference type="EnsemblMetazoa" id="PPA33753.1"/>
    </source>
</evidence>
<accession>A0A8R1ULI3</accession>
<name>A0A2A6BEY5_PRIPA</name>
<dbReference type="Proteomes" id="UP000005239">
    <property type="component" value="Unassembled WGS sequence"/>
</dbReference>
<gene>
    <name evidence="2" type="primary">WBGene00272122</name>
</gene>